<comment type="caution">
    <text evidence="2">The sequence shown here is derived from an EMBL/GenBank/DDBJ whole genome shotgun (WGS) entry which is preliminary data.</text>
</comment>
<name>A0A8J7SG08_9BACT</name>
<keyword evidence="1" id="KW-0812">Transmembrane</keyword>
<dbReference type="RefSeq" id="WP_200309852.1">
    <property type="nucleotide sequence ID" value="NZ_JAENIM010000009.1"/>
</dbReference>
<dbReference type="Proteomes" id="UP000624703">
    <property type="component" value="Unassembled WGS sequence"/>
</dbReference>
<proteinExistence type="predicted"/>
<keyword evidence="1" id="KW-1133">Transmembrane helix</keyword>
<keyword evidence="3" id="KW-1185">Reference proteome</keyword>
<gene>
    <name evidence="2" type="ORF">JIN82_01440</name>
</gene>
<keyword evidence="1" id="KW-0472">Membrane</keyword>
<evidence type="ECO:0000313" key="2">
    <source>
        <dbReference type="EMBL" id="MBK1789810.1"/>
    </source>
</evidence>
<organism evidence="2 3">
    <name type="scientific">Persicirhabdus sediminis</name>
    <dbReference type="NCBI Taxonomy" id="454144"/>
    <lineage>
        <taxon>Bacteria</taxon>
        <taxon>Pseudomonadati</taxon>
        <taxon>Verrucomicrobiota</taxon>
        <taxon>Verrucomicrobiia</taxon>
        <taxon>Verrucomicrobiales</taxon>
        <taxon>Verrucomicrobiaceae</taxon>
        <taxon>Persicirhabdus</taxon>
    </lineage>
</organism>
<dbReference type="AlphaFoldDB" id="A0A8J7SG08"/>
<reference evidence="2" key="1">
    <citation type="submission" date="2021-01" db="EMBL/GenBank/DDBJ databases">
        <title>Modified the classification status of verrucomicrobia.</title>
        <authorList>
            <person name="Feng X."/>
        </authorList>
    </citation>
    <scope>NUCLEOTIDE SEQUENCE</scope>
    <source>
        <strain evidence="2">_KCTC 22039</strain>
    </source>
</reference>
<evidence type="ECO:0000256" key="1">
    <source>
        <dbReference type="SAM" id="Phobius"/>
    </source>
</evidence>
<protein>
    <submittedName>
        <fullName evidence="2">Polyribonucleotide nucleotidyltransferase</fullName>
    </submittedName>
</protein>
<feature type="transmembrane region" description="Helical" evidence="1">
    <location>
        <begin position="45"/>
        <end position="67"/>
    </location>
</feature>
<dbReference type="EMBL" id="JAENIM010000009">
    <property type="protein sequence ID" value="MBK1789810.1"/>
    <property type="molecule type" value="Genomic_DNA"/>
</dbReference>
<accession>A0A8J7SG08</accession>
<sequence length="148" mass="15782">MLNQSRLTRHLAPILTAAVALQAVSCGTIIHPERRGQKSGQLDPAVVALDAVGLLFFFIPGVVAFAVDFSTGAIYLPKGRTAQLTPEQLEAITVDGEVQQDALAEILENNTDLSLAGFHPAILEVEKLDSVSQLDIRIAQTQGALALR</sequence>
<evidence type="ECO:0000313" key="3">
    <source>
        <dbReference type="Proteomes" id="UP000624703"/>
    </source>
</evidence>